<proteinExistence type="predicted"/>
<dbReference type="PANTHER" id="PTHR13794:SF58">
    <property type="entry name" value="MITOCHONDRIAL ENOLASE SUPERFAMILY MEMBER 1"/>
    <property type="match status" value="1"/>
</dbReference>
<dbReference type="GO" id="GO:0000287">
    <property type="term" value="F:magnesium ion binding"/>
    <property type="evidence" value="ECO:0007669"/>
    <property type="project" value="TreeGrafter"/>
</dbReference>
<dbReference type="InterPro" id="IPR029065">
    <property type="entry name" value="Enolase_C-like"/>
</dbReference>
<dbReference type="SMART" id="SM00922">
    <property type="entry name" value="MR_MLE"/>
    <property type="match status" value="1"/>
</dbReference>
<dbReference type="GO" id="GO:0016052">
    <property type="term" value="P:carbohydrate catabolic process"/>
    <property type="evidence" value="ECO:0007669"/>
    <property type="project" value="TreeGrafter"/>
</dbReference>
<dbReference type="EMBL" id="UINC01004516">
    <property type="protein sequence ID" value="SVA14900.1"/>
    <property type="molecule type" value="Genomic_DNA"/>
</dbReference>
<feature type="domain" description="Mandelate racemase/muconate lactonizing enzyme C-terminal" evidence="4">
    <location>
        <begin position="142"/>
        <end position="250"/>
    </location>
</feature>
<dbReference type="SUPFAM" id="SSF51604">
    <property type="entry name" value="Enolase C-terminal domain-like"/>
    <property type="match status" value="1"/>
</dbReference>
<dbReference type="InterPro" id="IPR013342">
    <property type="entry name" value="Mandelate_racemase_C"/>
</dbReference>
<dbReference type="InterPro" id="IPR029017">
    <property type="entry name" value="Enolase-like_N"/>
</dbReference>
<dbReference type="InterPro" id="IPR046945">
    <property type="entry name" value="RHMD-like"/>
</dbReference>
<accession>A0A381TFM8</accession>
<evidence type="ECO:0000256" key="1">
    <source>
        <dbReference type="ARBA" id="ARBA00001946"/>
    </source>
</evidence>
<sequence length="251" mass="28267">MDSKKIMTITDVKVIPLKKLETVGSIEPAWDKGGLMHFNKGGGSFTEVHTSEGIVGIGPGMDASLVPSVLEIVRGEDPFEIEKISQRLRYYVQTLPYRGTAGVDIAIWDIIGKTTGQPLYKLWGGSKNRMMPYASMILLSHPEERAELAQSLSDSGWKAIKLRLHHETIQEDIRTVELVREAVGDSMDIMVDANQAQSFGKWQPGVVWDYRRAYETGKLLQDLNVYWLEEPLHRFSFKELAQLNHSLSLPV</sequence>
<dbReference type="InterPro" id="IPR013341">
    <property type="entry name" value="Mandelate_racemase_N_dom"/>
</dbReference>
<evidence type="ECO:0000256" key="3">
    <source>
        <dbReference type="ARBA" id="ARBA00022842"/>
    </source>
</evidence>
<dbReference type="Gene3D" id="3.20.20.120">
    <property type="entry name" value="Enolase-like C-terminal domain"/>
    <property type="match status" value="1"/>
</dbReference>
<gene>
    <name evidence="5" type="ORF">METZ01_LOCUS67754</name>
</gene>
<dbReference type="InterPro" id="IPR036849">
    <property type="entry name" value="Enolase-like_C_sf"/>
</dbReference>
<keyword evidence="2" id="KW-0479">Metal-binding</keyword>
<comment type="cofactor">
    <cofactor evidence="1">
        <name>Mg(2+)</name>
        <dbReference type="ChEBI" id="CHEBI:18420"/>
    </cofactor>
</comment>
<protein>
    <recommendedName>
        <fullName evidence="4">Mandelate racemase/muconate lactonizing enzyme C-terminal domain-containing protein</fullName>
    </recommendedName>
</protein>
<dbReference type="Gene3D" id="3.30.390.10">
    <property type="entry name" value="Enolase-like, N-terminal domain"/>
    <property type="match status" value="1"/>
</dbReference>
<reference evidence="5" key="1">
    <citation type="submission" date="2018-05" db="EMBL/GenBank/DDBJ databases">
        <authorList>
            <person name="Lanie J.A."/>
            <person name="Ng W.-L."/>
            <person name="Kazmierczak K.M."/>
            <person name="Andrzejewski T.M."/>
            <person name="Davidsen T.M."/>
            <person name="Wayne K.J."/>
            <person name="Tettelin H."/>
            <person name="Glass J.I."/>
            <person name="Rusch D."/>
            <person name="Podicherti R."/>
            <person name="Tsui H.-C.T."/>
            <person name="Winkler M.E."/>
        </authorList>
    </citation>
    <scope>NUCLEOTIDE SEQUENCE</scope>
</reference>
<evidence type="ECO:0000256" key="2">
    <source>
        <dbReference type="ARBA" id="ARBA00022723"/>
    </source>
</evidence>
<dbReference type="GO" id="GO:0016836">
    <property type="term" value="F:hydro-lyase activity"/>
    <property type="evidence" value="ECO:0007669"/>
    <property type="project" value="TreeGrafter"/>
</dbReference>
<name>A0A381TFM8_9ZZZZ</name>
<feature type="non-terminal residue" evidence="5">
    <location>
        <position position="251"/>
    </location>
</feature>
<dbReference type="PANTHER" id="PTHR13794">
    <property type="entry name" value="ENOLASE SUPERFAMILY, MANDELATE RACEMASE"/>
    <property type="match status" value="1"/>
</dbReference>
<evidence type="ECO:0000259" key="4">
    <source>
        <dbReference type="SMART" id="SM00922"/>
    </source>
</evidence>
<dbReference type="AlphaFoldDB" id="A0A381TFM8"/>
<dbReference type="Pfam" id="PF02746">
    <property type="entry name" value="MR_MLE_N"/>
    <property type="match status" value="1"/>
</dbReference>
<organism evidence="5">
    <name type="scientific">marine metagenome</name>
    <dbReference type="NCBI Taxonomy" id="408172"/>
    <lineage>
        <taxon>unclassified sequences</taxon>
        <taxon>metagenomes</taxon>
        <taxon>ecological metagenomes</taxon>
    </lineage>
</organism>
<keyword evidence="3" id="KW-0460">Magnesium</keyword>
<dbReference type="SUPFAM" id="SSF54826">
    <property type="entry name" value="Enolase N-terminal domain-like"/>
    <property type="match status" value="1"/>
</dbReference>
<evidence type="ECO:0000313" key="5">
    <source>
        <dbReference type="EMBL" id="SVA14900.1"/>
    </source>
</evidence>
<dbReference type="Pfam" id="PF13378">
    <property type="entry name" value="MR_MLE_C"/>
    <property type="match status" value="1"/>
</dbReference>